<name>A0A6G2CIG0_9FIRM</name>
<gene>
    <name evidence="9" type="ORF">GMA64_10825</name>
</gene>
<proteinExistence type="inferred from homology"/>
<dbReference type="GO" id="GO:0009253">
    <property type="term" value="P:peptidoglycan catabolic process"/>
    <property type="evidence" value="ECO:0007669"/>
    <property type="project" value="InterPro"/>
</dbReference>
<sequence>MNKVPTVKKVKLDGSKYSIKCPHYRDPKGIVVHNTYNDAPAANEVAYMQRRADKVSFHAAIDDKEVVERLPFERSCYASGDGENGDGNRNYLQFEICYSLSGGDKYKQAEENAVWYIAHVMNDYNFPMNELKKHQDFSGKYCPHRILEEKRWESFVDRVRWCREQLKNEKEVDESTSVESVIKPNGETWYQVVVGSYLGKNKANEVKAKLEAKGFKDVWIDVVQIKGETWYRVICGSYQDRTNADKIKSKLDKFYTGVWINVK</sequence>
<keyword evidence="6" id="KW-0178">Competence</keyword>
<evidence type="ECO:0000256" key="6">
    <source>
        <dbReference type="ARBA" id="ARBA00023287"/>
    </source>
</evidence>
<evidence type="ECO:0000256" key="3">
    <source>
        <dbReference type="ARBA" id="ARBA00011901"/>
    </source>
</evidence>
<dbReference type="Pfam" id="PF01510">
    <property type="entry name" value="Amidase_2"/>
    <property type="match status" value="1"/>
</dbReference>
<evidence type="ECO:0000259" key="8">
    <source>
        <dbReference type="PROSITE" id="PS51724"/>
    </source>
</evidence>
<dbReference type="Gene3D" id="3.30.70.1070">
    <property type="entry name" value="Sporulation related repeat"/>
    <property type="match status" value="1"/>
</dbReference>
<evidence type="ECO:0000256" key="5">
    <source>
        <dbReference type="ARBA" id="ARBA00022969"/>
    </source>
</evidence>
<dbReference type="SUPFAM" id="SSF110997">
    <property type="entry name" value="Sporulation related repeat"/>
    <property type="match status" value="2"/>
</dbReference>
<dbReference type="EMBL" id="WMQV01000029">
    <property type="protein sequence ID" value="MTL95023.1"/>
    <property type="molecule type" value="Genomic_DNA"/>
</dbReference>
<dbReference type="InterPro" id="IPR051206">
    <property type="entry name" value="NAMLAA_amidase_2"/>
</dbReference>
<keyword evidence="4" id="KW-0378">Hydrolase</keyword>
<dbReference type="RefSeq" id="WP_129821663.1">
    <property type="nucleotide sequence ID" value="NZ_RCYV01000017.1"/>
</dbReference>
<dbReference type="InterPro" id="IPR036505">
    <property type="entry name" value="Amidase/PGRP_sf"/>
</dbReference>
<dbReference type="PROSITE" id="PS51724">
    <property type="entry name" value="SPOR"/>
    <property type="match status" value="1"/>
</dbReference>
<comment type="similarity">
    <text evidence="2">Belongs to the N-acetylmuramoyl-L-alanine amidase 2 family.</text>
</comment>
<dbReference type="GO" id="GO:0030435">
    <property type="term" value="P:sporulation resulting in formation of a cellular spore"/>
    <property type="evidence" value="ECO:0007669"/>
    <property type="project" value="UniProtKB-KW"/>
</dbReference>
<dbReference type="EC" id="3.5.1.28" evidence="3"/>
<evidence type="ECO:0000313" key="9">
    <source>
        <dbReference type="EMBL" id="MTL95023.1"/>
    </source>
</evidence>
<dbReference type="InterPro" id="IPR007730">
    <property type="entry name" value="SPOR-like_dom"/>
</dbReference>
<keyword evidence="5" id="KW-0749">Sporulation</keyword>
<organism evidence="9">
    <name type="scientific">Turicibacter sanguinis</name>
    <dbReference type="NCBI Taxonomy" id="154288"/>
    <lineage>
        <taxon>Bacteria</taxon>
        <taxon>Bacillati</taxon>
        <taxon>Bacillota</taxon>
        <taxon>Erysipelotrichia</taxon>
        <taxon>Erysipelotrichales</taxon>
        <taxon>Turicibacteraceae</taxon>
        <taxon>Turicibacter</taxon>
    </lineage>
</organism>
<dbReference type="SUPFAM" id="SSF55846">
    <property type="entry name" value="N-acetylmuramoyl-L-alanine amidase-like"/>
    <property type="match status" value="1"/>
</dbReference>
<keyword evidence="7" id="KW-0961">Cell wall biogenesis/degradation</keyword>
<dbReference type="Gene3D" id="3.40.80.10">
    <property type="entry name" value="Peptidoglycan recognition protein-like"/>
    <property type="match status" value="1"/>
</dbReference>
<protein>
    <recommendedName>
        <fullName evidence="3">N-acetylmuramoyl-L-alanine amidase</fullName>
        <ecNumber evidence="3">3.5.1.28</ecNumber>
    </recommendedName>
</protein>
<comment type="catalytic activity">
    <reaction evidence="1">
        <text>Hydrolyzes the link between N-acetylmuramoyl residues and L-amino acid residues in certain cell-wall glycopeptides.</text>
        <dbReference type="EC" id="3.5.1.28"/>
    </reaction>
</comment>
<dbReference type="GO" id="GO:0009254">
    <property type="term" value="P:peptidoglycan turnover"/>
    <property type="evidence" value="ECO:0007669"/>
    <property type="project" value="TreeGrafter"/>
</dbReference>
<dbReference type="GO" id="GO:0030420">
    <property type="term" value="P:establishment of competence for transformation"/>
    <property type="evidence" value="ECO:0007669"/>
    <property type="project" value="UniProtKB-KW"/>
</dbReference>
<feature type="domain" description="SPOR" evidence="8">
    <location>
        <begin position="184"/>
        <end position="263"/>
    </location>
</feature>
<evidence type="ECO:0000256" key="7">
    <source>
        <dbReference type="ARBA" id="ARBA00023316"/>
    </source>
</evidence>
<dbReference type="AlphaFoldDB" id="A0A6G2CIG0"/>
<comment type="caution">
    <text evidence="9">The sequence shown here is derived from an EMBL/GenBank/DDBJ whole genome shotgun (WGS) entry which is preliminary data.</text>
</comment>
<dbReference type="InterPro" id="IPR002502">
    <property type="entry name" value="Amidase_domain"/>
</dbReference>
<reference evidence="9" key="1">
    <citation type="journal article" date="2019" name="Nat. Med.">
        <title>A library of human gut bacterial isolates paired with longitudinal multiomics data enables mechanistic microbiome research.</title>
        <authorList>
            <person name="Poyet M."/>
            <person name="Groussin M."/>
            <person name="Gibbons S.M."/>
            <person name="Avila-Pacheco J."/>
            <person name="Jiang X."/>
            <person name="Kearney S.M."/>
            <person name="Perrotta A.R."/>
            <person name="Berdy B."/>
            <person name="Zhao S."/>
            <person name="Lieberman T.D."/>
            <person name="Swanson P.K."/>
            <person name="Smith M."/>
            <person name="Roesemann S."/>
            <person name="Alexander J.E."/>
            <person name="Rich S.A."/>
            <person name="Livny J."/>
            <person name="Vlamakis H."/>
            <person name="Clish C."/>
            <person name="Bullock K."/>
            <person name="Deik A."/>
            <person name="Scott J."/>
            <person name="Pierce K.A."/>
            <person name="Xavier R.J."/>
            <person name="Alm E.J."/>
        </authorList>
    </citation>
    <scope>NUCLEOTIDE SEQUENCE</scope>
    <source>
        <strain evidence="9">BIOML-A179</strain>
    </source>
</reference>
<dbReference type="GO" id="GO:0008745">
    <property type="term" value="F:N-acetylmuramoyl-L-alanine amidase activity"/>
    <property type="evidence" value="ECO:0007669"/>
    <property type="project" value="UniProtKB-EC"/>
</dbReference>
<dbReference type="Pfam" id="PF05036">
    <property type="entry name" value="SPOR"/>
    <property type="match status" value="1"/>
</dbReference>
<dbReference type="InterPro" id="IPR036680">
    <property type="entry name" value="SPOR-like_sf"/>
</dbReference>
<dbReference type="GO" id="GO:0071555">
    <property type="term" value="P:cell wall organization"/>
    <property type="evidence" value="ECO:0007669"/>
    <property type="project" value="UniProtKB-KW"/>
</dbReference>
<evidence type="ECO:0000256" key="2">
    <source>
        <dbReference type="ARBA" id="ARBA00007553"/>
    </source>
</evidence>
<accession>A0A6G2CIG0</accession>
<dbReference type="PANTHER" id="PTHR30417">
    <property type="entry name" value="N-ACETYLMURAMOYL-L-ALANINE AMIDASE AMID"/>
    <property type="match status" value="1"/>
</dbReference>
<dbReference type="SMART" id="SM00644">
    <property type="entry name" value="Ami_2"/>
    <property type="match status" value="1"/>
</dbReference>
<dbReference type="PANTHER" id="PTHR30417:SF11">
    <property type="entry name" value="N-ACETYLMURAMOYL-L-ALANINE AMIDASE XLYA"/>
    <property type="match status" value="1"/>
</dbReference>
<dbReference type="GO" id="GO:0042834">
    <property type="term" value="F:peptidoglycan binding"/>
    <property type="evidence" value="ECO:0007669"/>
    <property type="project" value="InterPro"/>
</dbReference>
<dbReference type="CDD" id="cd06583">
    <property type="entry name" value="PGRP"/>
    <property type="match status" value="1"/>
</dbReference>
<evidence type="ECO:0000256" key="1">
    <source>
        <dbReference type="ARBA" id="ARBA00001561"/>
    </source>
</evidence>
<evidence type="ECO:0000256" key="4">
    <source>
        <dbReference type="ARBA" id="ARBA00022801"/>
    </source>
</evidence>